<comment type="caution">
    <text evidence="1">The sequence shown here is derived from an EMBL/GenBank/DDBJ whole genome shotgun (WGS) entry which is preliminary data.</text>
</comment>
<dbReference type="EMBL" id="NRDI02000006">
    <property type="protein sequence ID" value="KAI1515656.1"/>
    <property type="molecule type" value="Genomic_DNA"/>
</dbReference>
<protein>
    <submittedName>
        <fullName evidence="1">Uncharacterized protein</fullName>
    </submittedName>
</protein>
<evidence type="ECO:0000313" key="1">
    <source>
        <dbReference type="EMBL" id="KAI1515656.1"/>
    </source>
</evidence>
<organism evidence="1 2">
    <name type="scientific">Pyrenophora tritici-repentis</name>
    <dbReference type="NCBI Taxonomy" id="45151"/>
    <lineage>
        <taxon>Eukaryota</taxon>
        <taxon>Fungi</taxon>
        <taxon>Dikarya</taxon>
        <taxon>Ascomycota</taxon>
        <taxon>Pezizomycotina</taxon>
        <taxon>Dothideomycetes</taxon>
        <taxon>Pleosporomycetidae</taxon>
        <taxon>Pleosporales</taxon>
        <taxon>Pleosporineae</taxon>
        <taxon>Pleosporaceae</taxon>
        <taxon>Pyrenophora</taxon>
    </lineage>
</organism>
<name>A0A316ZX13_9PLEO</name>
<accession>A0A316ZX13</accession>
<reference evidence="2" key="1">
    <citation type="journal article" date="2022" name="Microb. Genom.">
        <title>A global pangenome for the wheat fungal pathogen Pyrenophora tritici-repentis and prediction of effector protein structural homology.</title>
        <authorList>
            <person name="Moolhuijzen P.M."/>
            <person name="See P.T."/>
            <person name="Shi G."/>
            <person name="Powell H.R."/>
            <person name="Cockram J."/>
            <person name="Jorgensen L.N."/>
            <person name="Benslimane H."/>
            <person name="Strelkov S.E."/>
            <person name="Turner J."/>
            <person name="Liu Z."/>
            <person name="Moffat C.S."/>
        </authorList>
    </citation>
    <scope>NUCLEOTIDE SEQUENCE [LARGE SCALE GENOMIC DNA]</scope>
</reference>
<evidence type="ECO:0000313" key="2">
    <source>
        <dbReference type="Proteomes" id="UP000249757"/>
    </source>
</evidence>
<sequence length="189" mass="21353">MLAATVTANRCGIVNVEFECEKVGDNKYSSKKAEADFSEKVNARCLAFGQGKWMNKGTFADKTCVRAGDDHFRRYRGKWIPAEEPMTNIPFVEKRNCQYEWGVSAWVPFNNGKLGNIGCFYEKSMRKVVIDYTSSCCPPPWKEDIESEEQSIINSLDAGFDPESDLNDDIYSGGGWSVDTSTWESLHQK</sequence>
<dbReference type="Proteomes" id="UP000249757">
    <property type="component" value="Unassembled WGS sequence"/>
</dbReference>
<gene>
    <name evidence="1" type="ORF">Ptr86124_005657</name>
</gene>
<dbReference type="AlphaFoldDB" id="A0A316ZX13"/>
<keyword evidence="2" id="KW-1185">Reference proteome</keyword>
<proteinExistence type="predicted"/>